<feature type="domain" description="wHTH-Hsp90 Na associated" evidence="1">
    <location>
        <begin position="788"/>
        <end position="842"/>
    </location>
</feature>
<accession>A0ABU4FS94</accession>
<keyword evidence="3" id="KW-1185">Reference proteome</keyword>
<protein>
    <submittedName>
        <fullName evidence="2">ATP-binding protein</fullName>
    </submittedName>
</protein>
<evidence type="ECO:0000259" key="1">
    <source>
        <dbReference type="Pfam" id="PF24410"/>
    </source>
</evidence>
<dbReference type="SUPFAM" id="SSF55874">
    <property type="entry name" value="ATPase domain of HSP90 chaperone/DNA topoisomerase II/histidine kinase"/>
    <property type="match status" value="1"/>
</dbReference>
<dbReference type="Pfam" id="PF24410">
    <property type="entry name" value="wHTH-HSP90_Na-assoc"/>
    <property type="match status" value="3"/>
</dbReference>
<name>A0ABU4FS94_9ACTN</name>
<sequence>MPTLPTSLSADDVCPADGVFDGWAGFRLDERRVRELLMGVQLYKDRDLAVRELYQNALDACRYRRARTQYLDRSGRGGAYTFAGRIEFEQGRDDDGRVYLECRDNGVGMGDAELRGVFSQAGARFAEQSDFKLEHTAWSEVDPPVEMHANSRFGIGVLSYFMLADEFTVTTCRMGLDGRPGPVLRASIHGPGHLFRIVTTAERGDEPGTLVRLYLRKGGAVSSVDVLERLLGIAEFDTFAEDESRRAHWTAGVVREREQPNGERFGLDAHGARVTWADAPPGVQLTWTEHGGALLVDGLVVQPAQRTGVVSSAASGLTGVVVNLSGPYAPAQLSTDRAEILDDVEPVLNALLAQAVDPLIAADGTTLPDFAWICRVAKRSTPLADLVTAALLRAARPLPYGNGVLDVARCGVLPSDGEILREEGRGDVPWRITGSPPDHIYLWRLLAHKNERILNELTPFCPELDDVQPVLPAMPSDQLLLTEPPSSGLTYWCWATLGSPRERFLPSGLRGRTSLDATIRRAAVLGLHDLRIERIPAALKASDPDLQLLCDSSGRPLRRSTNVTVTELMRKSVQAHQEPEQVAALWRDLGINVPGAVGTLANAALHDELLAHDPQHPTDWFSPGETVPPGRIAQAAIDLDITVSEVCARYEAHGLRPDRAALPERPDRQLPIVLRRGCDDTEAWLTRTDPMAPLQSLLAAHKLDMTPTEALGRYRELGFSPPCPFPDDATTDDLALFNSWWVDDPLGIAPPGPLPYDLLLQSGAHRLGPAIRRFEDYGFNVPFRAPHRPDELDEQLLSLSGPCSWFGLSVGDTMPFAYLVVAARSVLRPPAELAERMATYGLTVSCPDLPAGLSAVDAHELLWDSKYDETYLSASNQLTWQELLRRAAELNANLEQVVRWLAELGIPVPDIGEQLRRALARVPRPLGVNCRKG</sequence>
<dbReference type="Gene3D" id="3.30.565.10">
    <property type="entry name" value="Histidine kinase-like ATPase, C-terminal domain"/>
    <property type="match status" value="1"/>
</dbReference>
<dbReference type="InterPro" id="IPR056507">
    <property type="entry name" value="wHTH-HSP90_Na-assoc"/>
</dbReference>
<dbReference type="Proteomes" id="UP001187346">
    <property type="component" value="Unassembled WGS sequence"/>
</dbReference>
<organism evidence="2 3">
    <name type="scientific">Streptomyces prunicolor</name>
    <dbReference type="NCBI Taxonomy" id="67348"/>
    <lineage>
        <taxon>Bacteria</taxon>
        <taxon>Bacillati</taxon>
        <taxon>Actinomycetota</taxon>
        <taxon>Actinomycetes</taxon>
        <taxon>Kitasatosporales</taxon>
        <taxon>Streptomycetaceae</taxon>
        <taxon>Streptomyces</taxon>
    </lineage>
</organism>
<feature type="domain" description="wHTH-Hsp90 Na associated" evidence="1">
    <location>
        <begin position="665"/>
        <end position="719"/>
    </location>
</feature>
<dbReference type="EMBL" id="JAWMAJ010000325">
    <property type="protein sequence ID" value="MDV7223496.1"/>
    <property type="molecule type" value="Genomic_DNA"/>
</dbReference>
<keyword evidence="2" id="KW-0067">ATP-binding</keyword>
<proteinExistence type="predicted"/>
<dbReference type="GO" id="GO:0005524">
    <property type="term" value="F:ATP binding"/>
    <property type="evidence" value="ECO:0007669"/>
    <property type="project" value="UniProtKB-KW"/>
</dbReference>
<reference evidence="2 3" key="1">
    <citation type="submission" date="2023-10" db="EMBL/GenBank/DDBJ databases">
        <title>Characterization of rhizosphere-enriched actinobacteria from wheat plants lab-grown on chernevaya soil.</title>
        <authorList>
            <person name="Tikhonova E.N."/>
            <person name="Konopkin A."/>
            <person name="Kravchenko I.K."/>
        </authorList>
    </citation>
    <scope>NUCLEOTIDE SEQUENCE [LARGE SCALE GENOMIC DNA]</scope>
    <source>
        <strain evidence="2 3">RR29</strain>
    </source>
</reference>
<gene>
    <name evidence="2" type="ORF">R5A26_47055</name>
</gene>
<comment type="caution">
    <text evidence="2">The sequence shown here is derived from an EMBL/GenBank/DDBJ whole genome shotgun (WGS) entry which is preliminary data.</text>
</comment>
<dbReference type="InterPro" id="IPR036890">
    <property type="entry name" value="HATPase_C_sf"/>
</dbReference>
<evidence type="ECO:0000313" key="3">
    <source>
        <dbReference type="Proteomes" id="UP001187346"/>
    </source>
</evidence>
<dbReference type="RefSeq" id="WP_317775934.1">
    <property type="nucleotide sequence ID" value="NZ_JAWMAJ010000325.1"/>
</dbReference>
<evidence type="ECO:0000313" key="2">
    <source>
        <dbReference type="EMBL" id="MDV7223496.1"/>
    </source>
</evidence>
<keyword evidence="2" id="KW-0547">Nucleotide-binding</keyword>
<feature type="domain" description="wHTH-Hsp90 Na associated" evidence="1">
    <location>
        <begin position="609"/>
        <end position="654"/>
    </location>
</feature>